<evidence type="ECO:0000259" key="3">
    <source>
        <dbReference type="PROSITE" id="PS50158"/>
    </source>
</evidence>
<feature type="compositionally biased region" description="Basic and acidic residues" evidence="2">
    <location>
        <begin position="111"/>
        <end position="124"/>
    </location>
</feature>
<organism evidence="4 5">
    <name type="scientific">Tanacetum coccineum</name>
    <dbReference type="NCBI Taxonomy" id="301880"/>
    <lineage>
        <taxon>Eukaryota</taxon>
        <taxon>Viridiplantae</taxon>
        <taxon>Streptophyta</taxon>
        <taxon>Embryophyta</taxon>
        <taxon>Tracheophyta</taxon>
        <taxon>Spermatophyta</taxon>
        <taxon>Magnoliopsida</taxon>
        <taxon>eudicotyledons</taxon>
        <taxon>Gunneridae</taxon>
        <taxon>Pentapetalae</taxon>
        <taxon>asterids</taxon>
        <taxon>campanulids</taxon>
        <taxon>Asterales</taxon>
        <taxon>Asteraceae</taxon>
        <taxon>Asteroideae</taxon>
        <taxon>Anthemideae</taxon>
        <taxon>Anthemidinae</taxon>
        <taxon>Tanacetum</taxon>
    </lineage>
</organism>
<dbReference type="PANTHER" id="PTHR15503">
    <property type="entry name" value="LDOC1 RELATED"/>
    <property type="match status" value="1"/>
</dbReference>
<dbReference type="Pfam" id="PF00098">
    <property type="entry name" value="zf-CCHC"/>
    <property type="match status" value="1"/>
</dbReference>
<dbReference type="SUPFAM" id="SSF57756">
    <property type="entry name" value="Retrovirus zinc finger-like domains"/>
    <property type="match status" value="1"/>
</dbReference>
<keyword evidence="1" id="KW-0862">Zinc</keyword>
<accession>A0ABQ4ZQQ8</accession>
<keyword evidence="4" id="KW-0548">Nucleotidyltransferase</keyword>
<comment type="caution">
    <text evidence="4">The sequence shown here is derived from an EMBL/GenBank/DDBJ whole genome shotgun (WGS) entry which is preliminary data.</text>
</comment>
<gene>
    <name evidence="4" type="ORF">Tco_0799591</name>
</gene>
<sequence length="484" mass="54944">MMCTKMVPGEEDQVEKFIGGLPDNIQGNVIATEPTRLQDAMIGGQSERQLRTAATIQKAKYRRKCNKIGHLTQDCKVTNSTTSTQRGQIVNQRVFTCFECRRQGHYRSDCPKLKDQNRRNKDGNKNGVGEARGKAYRLGGGDANPDSNVVKGTFLLNNHYASMIFDSGADRIFVSTTFSALLDITPDTLDVSYAVKLVDGRISETNTILRGCTLGLLDNPFNIDLMLVELGSFDVIIVMDWLANHHAVIVCDKKIMRIPYGDEVLIVQGDRDGKGEKSKLSIISCTKTQKYIEREYLPRLPPTRLFEFQINLVPSVAPVARALYRLAPLEFQELSTQLQELSDKGFIRLSSSPWGALVLFVKKKDESFRMCIDYHELNKLSVKNGYPLLRIDDLFDQLQGSRVYSKIDLRSDKFVIIFIDDIWIYSKSKEEHTEHLKLILELLKKEEFEGIHVDTAKIESIKDWASPKTPTEIRQFLGLAGYYR</sequence>
<dbReference type="InterPro" id="IPR001878">
    <property type="entry name" value="Znf_CCHC"/>
</dbReference>
<dbReference type="InterPro" id="IPR043502">
    <property type="entry name" value="DNA/RNA_pol_sf"/>
</dbReference>
<dbReference type="Pfam" id="PF08284">
    <property type="entry name" value="RVP_2"/>
    <property type="match status" value="1"/>
</dbReference>
<dbReference type="GO" id="GO:0003964">
    <property type="term" value="F:RNA-directed DNA polymerase activity"/>
    <property type="evidence" value="ECO:0007669"/>
    <property type="project" value="UniProtKB-KW"/>
</dbReference>
<dbReference type="InterPro" id="IPR043128">
    <property type="entry name" value="Rev_trsase/Diguanyl_cyclase"/>
</dbReference>
<dbReference type="CDD" id="cd01647">
    <property type="entry name" value="RT_LTR"/>
    <property type="match status" value="1"/>
</dbReference>
<reference evidence="4" key="1">
    <citation type="journal article" date="2022" name="Int. J. Mol. Sci.">
        <title>Draft Genome of Tanacetum Coccineum: Genomic Comparison of Closely Related Tanacetum-Family Plants.</title>
        <authorList>
            <person name="Yamashiro T."/>
            <person name="Shiraishi A."/>
            <person name="Nakayama K."/>
            <person name="Satake H."/>
        </authorList>
    </citation>
    <scope>NUCLEOTIDE SEQUENCE</scope>
</reference>
<proteinExistence type="predicted"/>
<dbReference type="SMART" id="SM00343">
    <property type="entry name" value="ZnF_C2HC"/>
    <property type="match status" value="2"/>
</dbReference>
<feature type="region of interest" description="Disordered" evidence="2">
    <location>
        <begin position="111"/>
        <end position="134"/>
    </location>
</feature>
<keyword evidence="4" id="KW-0695">RNA-directed DNA polymerase</keyword>
<keyword evidence="1" id="KW-0479">Metal-binding</keyword>
<keyword evidence="1" id="KW-0863">Zinc-finger</keyword>
<dbReference type="EMBL" id="BQNB010011595">
    <property type="protein sequence ID" value="GJS92623.1"/>
    <property type="molecule type" value="Genomic_DNA"/>
</dbReference>
<feature type="domain" description="CCHC-type" evidence="3">
    <location>
        <begin position="97"/>
        <end position="112"/>
    </location>
</feature>
<name>A0ABQ4ZQQ8_9ASTR</name>
<dbReference type="CDD" id="cd00303">
    <property type="entry name" value="retropepsin_like"/>
    <property type="match status" value="1"/>
</dbReference>
<dbReference type="Gene3D" id="3.30.70.270">
    <property type="match status" value="3"/>
</dbReference>
<dbReference type="SUPFAM" id="SSF50630">
    <property type="entry name" value="Acid proteases"/>
    <property type="match status" value="1"/>
</dbReference>
<keyword evidence="4" id="KW-0808">Transferase</keyword>
<dbReference type="InterPro" id="IPR021109">
    <property type="entry name" value="Peptidase_aspartic_dom_sf"/>
</dbReference>
<evidence type="ECO:0000313" key="5">
    <source>
        <dbReference type="Proteomes" id="UP001151760"/>
    </source>
</evidence>
<protein>
    <submittedName>
        <fullName evidence="4">Reverse transcriptase domain-containing protein</fullName>
    </submittedName>
</protein>
<evidence type="ECO:0000256" key="1">
    <source>
        <dbReference type="PROSITE-ProRule" id="PRU00047"/>
    </source>
</evidence>
<dbReference type="Proteomes" id="UP001151760">
    <property type="component" value="Unassembled WGS sequence"/>
</dbReference>
<dbReference type="Gene3D" id="2.40.70.10">
    <property type="entry name" value="Acid Proteases"/>
    <property type="match status" value="1"/>
</dbReference>
<evidence type="ECO:0000313" key="4">
    <source>
        <dbReference type="EMBL" id="GJS92623.1"/>
    </source>
</evidence>
<reference evidence="4" key="2">
    <citation type="submission" date="2022-01" db="EMBL/GenBank/DDBJ databases">
        <authorList>
            <person name="Yamashiro T."/>
            <person name="Shiraishi A."/>
            <person name="Satake H."/>
            <person name="Nakayama K."/>
        </authorList>
    </citation>
    <scope>NUCLEOTIDE SEQUENCE</scope>
</reference>
<dbReference type="Gene3D" id="3.10.10.10">
    <property type="entry name" value="HIV Type 1 Reverse Transcriptase, subunit A, domain 1"/>
    <property type="match status" value="1"/>
</dbReference>
<dbReference type="InterPro" id="IPR036875">
    <property type="entry name" value="Znf_CCHC_sf"/>
</dbReference>
<dbReference type="SUPFAM" id="SSF56672">
    <property type="entry name" value="DNA/RNA polymerases"/>
    <property type="match status" value="1"/>
</dbReference>
<dbReference type="InterPro" id="IPR032567">
    <property type="entry name" value="RTL1-rel"/>
</dbReference>
<evidence type="ECO:0000256" key="2">
    <source>
        <dbReference type="SAM" id="MobiDB-lite"/>
    </source>
</evidence>
<dbReference type="Gene3D" id="4.10.60.10">
    <property type="entry name" value="Zinc finger, CCHC-type"/>
    <property type="match status" value="1"/>
</dbReference>
<dbReference type="PROSITE" id="PS50158">
    <property type="entry name" value="ZF_CCHC"/>
    <property type="match status" value="1"/>
</dbReference>
<keyword evidence="5" id="KW-1185">Reference proteome</keyword>
<dbReference type="PANTHER" id="PTHR15503:SF45">
    <property type="entry name" value="RNA-DIRECTED DNA POLYMERASE HOMOLOG"/>
    <property type="match status" value="1"/>
</dbReference>